<evidence type="ECO:0000313" key="4">
    <source>
        <dbReference type="Proteomes" id="UP000001857"/>
    </source>
</evidence>
<name>B5EU36_ALIFM</name>
<dbReference type="AlphaFoldDB" id="B5EU36"/>
<dbReference type="KEGG" id="vfm:VFMJ11_A0655"/>
<feature type="domain" description="Competence protein CoiA-like N-terminal" evidence="1">
    <location>
        <begin position="29"/>
        <end position="60"/>
    </location>
</feature>
<dbReference type="RefSeq" id="WP_012535161.1">
    <property type="nucleotide sequence ID" value="NC_011186.1"/>
</dbReference>
<sequence>MKQIKLKYGIKSGELVHISEVESGLACSCICVSCHETLVAKKGMKRENHFAHASGHSCEFAAETALHLAAKEILNKHRKIMLPPAWIEFDTNRGRYQISDAKSVTIDSLKIETKIDTLIPDLIATVNDRDLLIEIFVTHAIDEEKTAKIEQLGISTIEIDLSKAPRDMSMESLKEVIIDKIENKRWIYNARVKSEFKRMLNQTRHMDITSRGFASHVDYCPIKVNVWRGKPYANVIDDCIYCIHCVSYPGDVICCNGHLDPNDIYKPKLCT</sequence>
<dbReference type="EMBL" id="CP001133">
    <property type="protein sequence ID" value="ACH64016.1"/>
    <property type="molecule type" value="Genomic_DNA"/>
</dbReference>
<evidence type="ECO:0000313" key="2">
    <source>
        <dbReference type="EMBL" id="ACH64016.1"/>
    </source>
</evidence>
<dbReference type="EMBL" id="CP001133">
    <property type="protein sequence ID" value="ACH64282.1"/>
    <property type="molecule type" value="Genomic_DNA"/>
</dbReference>
<organism evidence="3 4">
    <name type="scientific">Aliivibrio fischeri (strain MJ11)</name>
    <name type="common">Vibrio fischeri</name>
    <dbReference type="NCBI Taxonomy" id="388396"/>
    <lineage>
        <taxon>Bacteria</taxon>
        <taxon>Pseudomonadati</taxon>
        <taxon>Pseudomonadota</taxon>
        <taxon>Gammaproteobacteria</taxon>
        <taxon>Vibrionales</taxon>
        <taxon>Vibrionaceae</taxon>
        <taxon>Aliivibrio</taxon>
    </lineage>
</organism>
<accession>B5EU36</accession>
<proteinExistence type="predicted"/>
<evidence type="ECO:0000259" key="1">
    <source>
        <dbReference type="Pfam" id="PF25164"/>
    </source>
</evidence>
<dbReference type="Pfam" id="PF25164">
    <property type="entry name" value="CoiA_N"/>
    <property type="match status" value="1"/>
</dbReference>
<dbReference type="InterPro" id="IPR057253">
    <property type="entry name" value="CoiA-like_N"/>
</dbReference>
<evidence type="ECO:0000313" key="3">
    <source>
        <dbReference type="EMBL" id="ACH64282.1"/>
    </source>
</evidence>
<protein>
    <recommendedName>
        <fullName evidence="1">Competence protein CoiA-like N-terminal domain-containing protein</fullName>
    </recommendedName>
</protein>
<reference evidence="3 4" key="2">
    <citation type="journal article" date="2009" name="Nature">
        <title>A single regulatory gene is sufficient to alter bacterial host range.</title>
        <authorList>
            <person name="Mandel M.J."/>
            <person name="Wollenberg M.S."/>
            <person name="Stabb E.V."/>
            <person name="Visick K.L."/>
            <person name="Ruby E.G."/>
        </authorList>
    </citation>
    <scope>NUCLEOTIDE SEQUENCE [LARGE SCALE GENOMIC DNA]</scope>
    <source>
        <strain evidence="3 4">MJ11</strain>
    </source>
</reference>
<reference evidence="4" key="1">
    <citation type="submission" date="2008-08" db="EMBL/GenBank/DDBJ databases">
        <title>Complete sequence of Vibrio fischeri strain MJ11.</title>
        <authorList>
            <person name="Mandel M.J."/>
            <person name="Stabb E.V."/>
            <person name="Ruby E.G."/>
            <person name="Ferriera S."/>
            <person name="Johnson J."/>
            <person name="Kravitz S."/>
            <person name="Beeson K."/>
            <person name="Sutton G."/>
            <person name="Rogers Y.-H."/>
            <person name="Friedman R."/>
            <person name="Frazier M."/>
            <person name="Venter J.C."/>
        </authorList>
    </citation>
    <scope>NUCLEOTIDE SEQUENCE [LARGE SCALE GENOMIC DNA]</scope>
    <source>
        <strain evidence="4">MJ11</strain>
    </source>
</reference>
<dbReference type="HOGENOM" id="CLU_933419_0_0_6"/>
<dbReference type="Proteomes" id="UP000001857">
    <property type="component" value="Chromosome II"/>
</dbReference>
<dbReference type="KEGG" id="vfm:VFMJ11_A0743"/>
<gene>
    <name evidence="3" type="ordered locus">VFMJ11_A0655</name>
    <name evidence="2" type="ordered locus">VFMJ11_A0743</name>
</gene>